<gene>
    <name evidence="2" type="ORF">MEUPH1_LOCUS12838</name>
</gene>
<accession>A0AAV0WMQ6</accession>
<reference evidence="2 3" key="1">
    <citation type="submission" date="2023-01" db="EMBL/GenBank/DDBJ databases">
        <authorList>
            <person name="Whitehead M."/>
        </authorList>
    </citation>
    <scope>NUCLEOTIDE SEQUENCE [LARGE SCALE GENOMIC DNA]</scope>
</reference>
<protein>
    <recommendedName>
        <fullName evidence="1">DUF8207 domain-containing protein</fullName>
    </recommendedName>
</protein>
<dbReference type="Proteomes" id="UP001160148">
    <property type="component" value="Unassembled WGS sequence"/>
</dbReference>
<dbReference type="Pfam" id="PF26634">
    <property type="entry name" value="DUF8207"/>
    <property type="match status" value="1"/>
</dbReference>
<dbReference type="EMBL" id="CARXXK010000002">
    <property type="protein sequence ID" value="CAI6357185.1"/>
    <property type="molecule type" value="Genomic_DNA"/>
</dbReference>
<proteinExistence type="predicted"/>
<comment type="caution">
    <text evidence="2">The sequence shown here is derived from an EMBL/GenBank/DDBJ whole genome shotgun (WGS) entry which is preliminary data.</text>
</comment>
<evidence type="ECO:0000313" key="3">
    <source>
        <dbReference type="Proteomes" id="UP001160148"/>
    </source>
</evidence>
<keyword evidence="3" id="KW-1185">Reference proteome</keyword>
<dbReference type="PANTHER" id="PTHR35374:SF1">
    <property type="entry name" value="PROTEIN KINASE DOMAIN-CONTAINING PROTEIN"/>
    <property type="match status" value="1"/>
</dbReference>
<dbReference type="AlphaFoldDB" id="A0AAV0WMQ6"/>
<evidence type="ECO:0000259" key="1">
    <source>
        <dbReference type="Pfam" id="PF26634"/>
    </source>
</evidence>
<dbReference type="InterPro" id="IPR058520">
    <property type="entry name" value="DUF8207"/>
</dbReference>
<feature type="domain" description="DUF8207" evidence="1">
    <location>
        <begin position="2"/>
        <end position="44"/>
    </location>
</feature>
<evidence type="ECO:0000313" key="2">
    <source>
        <dbReference type="EMBL" id="CAI6357185.1"/>
    </source>
</evidence>
<sequence>MQYTDKDLNTYREILIQTSAHLTLDGSKIKKGGTKYTQIITKLFSSGTGVQLQTHNLVYWNDPNELVDRLRLLLASQSAGNTGVSNEILSIFEELYESGITKKIPNV</sequence>
<dbReference type="PANTHER" id="PTHR35374">
    <property type="entry name" value="CYCLIN-DEPENDENT KINASE 11A-LIKE"/>
    <property type="match status" value="1"/>
</dbReference>
<name>A0AAV0WMQ6_9HEMI</name>
<organism evidence="2 3">
    <name type="scientific">Macrosiphum euphorbiae</name>
    <name type="common">potato aphid</name>
    <dbReference type="NCBI Taxonomy" id="13131"/>
    <lineage>
        <taxon>Eukaryota</taxon>
        <taxon>Metazoa</taxon>
        <taxon>Ecdysozoa</taxon>
        <taxon>Arthropoda</taxon>
        <taxon>Hexapoda</taxon>
        <taxon>Insecta</taxon>
        <taxon>Pterygota</taxon>
        <taxon>Neoptera</taxon>
        <taxon>Paraneoptera</taxon>
        <taxon>Hemiptera</taxon>
        <taxon>Sternorrhyncha</taxon>
        <taxon>Aphidomorpha</taxon>
        <taxon>Aphidoidea</taxon>
        <taxon>Aphididae</taxon>
        <taxon>Macrosiphini</taxon>
        <taxon>Macrosiphum</taxon>
    </lineage>
</organism>